<accession>A0A1I7FS82</accession>
<evidence type="ECO:0000313" key="4">
    <source>
        <dbReference type="EMBL" id="SFU39057.1"/>
    </source>
</evidence>
<dbReference type="RefSeq" id="WP_090470146.1">
    <property type="nucleotide sequence ID" value="NZ_FOWF01000003.1"/>
</dbReference>
<dbReference type="EC" id="5.3.1.23" evidence="3"/>
<dbReference type="AlphaFoldDB" id="A0A1I7FS82"/>
<dbReference type="InterPro" id="IPR000649">
    <property type="entry name" value="IF-2B-related"/>
</dbReference>
<organism evidence="4 5">
    <name type="scientific">Eubacterium pyruvativorans</name>
    <dbReference type="NCBI Taxonomy" id="155865"/>
    <lineage>
        <taxon>Bacteria</taxon>
        <taxon>Bacillati</taxon>
        <taxon>Bacillota</taxon>
        <taxon>Clostridia</taxon>
        <taxon>Eubacteriales</taxon>
        <taxon>Eubacteriaceae</taxon>
        <taxon>Eubacterium</taxon>
    </lineage>
</organism>
<dbReference type="InterPro" id="IPR037171">
    <property type="entry name" value="NagB/RpiA_transferase-like"/>
</dbReference>
<dbReference type="SUPFAM" id="SSF100950">
    <property type="entry name" value="NagB/RpiA/CoA transferase-like"/>
    <property type="match status" value="1"/>
</dbReference>
<dbReference type="NCBIfam" id="NF004326">
    <property type="entry name" value="PRK05720.1"/>
    <property type="match status" value="1"/>
</dbReference>
<reference evidence="4 5" key="1">
    <citation type="submission" date="2016-10" db="EMBL/GenBank/DDBJ databases">
        <authorList>
            <person name="de Groot N.N."/>
        </authorList>
    </citation>
    <scope>NUCLEOTIDE SEQUENCE [LARGE SCALE GENOMIC DNA]</scope>
    <source>
        <strain evidence="4 5">KHGC13</strain>
    </source>
</reference>
<dbReference type="GO" id="GO:0019509">
    <property type="term" value="P:L-methionine salvage from methylthioadenosine"/>
    <property type="evidence" value="ECO:0007669"/>
    <property type="project" value="UniProtKB-UniRule"/>
</dbReference>
<dbReference type="NCBIfam" id="TIGR00524">
    <property type="entry name" value="eIF-2B_rel"/>
    <property type="match status" value="1"/>
</dbReference>
<dbReference type="Proteomes" id="UP000198817">
    <property type="component" value="Unassembled WGS sequence"/>
</dbReference>
<dbReference type="PANTHER" id="PTHR43475">
    <property type="entry name" value="METHYLTHIORIBOSE-1-PHOSPHATE ISOMERASE"/>
    <property type="match status" value="1"/>
</dbReference>
<evidence type="ECO:0000256" key="1">
    <source>
        <dbReference type="ARBA" id="ARBA00023235"/>
    </source>
</evidence>
<feature type="binding site" evidence="3">
    <location>
        <position position="235"/>
    </location>
    <ligand>
        <name>substrate</name>
    </ligand>
</feature>
<comment type="catalytic activity">
    <reaction evidence="2 3">
        <text>5-(methylsulfanyl)-alpha-D-ribose 1-phosphate = 5-(methylsulfanyl)-D-ribulose 1-phosphate</text>
        <dbReference type="Rhea" id="RHEA:19989"/>
        <dbReference type="ChEBI" id="CHEBI:58533"/>
        <dbReference type="ChEBI" id="CHEBI:58548"/>
        <dbReference type="EC" id="5.3.1.23"/>
    </reaction>
</comment>
<dbReference type="PANTHER" id="PTHR43475:SF1">
    <property type="entry name" value="METHYLTHIORIBOSE-1-PHOSPHATE ISOMERASE"/>
    <property type="match status" value="1"/>
</dbReference>
<feature type="binding site" evidence="3">
    <location>
        <position position="93"/>
    </location>
    <ligand>
        <name>substrate</name>
    </ligand>
</feature>
<dbReference type="OrthoDB" id="9803436at2"/>
<sequence length="388" mass="42753">MGIDDICTVSYTEETGLVILDQTKLPNEEVYVRLETKESVWDAIRKLMVRGAPAIGVCAGYGLAVSMERDDSRDTETFRRHVRETAAYLNSSRPTAVNLSWALERLCSRLDRYLQNPSENAGGSAGAAEEMRAEEKTAEGMRNAGAGTFCPDISGAKRVLFDEAEKIRREDEAACRKMGEFGLTLLKPGMGILTHCNAGTLATAKYGTCLSPIYVGQERGYDFRVFADETRPLLQGARLTSWELMKAGVDVTLICDNMANQVMKNGWIDAVVVGCDRMAANGDGANKIGTSGVAVLAKEYGIPFYMFVPTSTIDLETKTGEDIVIEQRDGEEIGSMWYQRPMAPAGVKKYNPAFDVTPSRYITAVVTEKGIIRPPYEENLRKIMEDEL</sequence>
<gene>
    <name evidence="3" type="primary">mtnA</name>
    <name evidence="4" type="ORF">SAMN05216508_103115</name>
</gene>
<evidence type="ECO:0000256" key="2">
    <source>
        <dbReference type="ARBA" id="ARBA00052401"/>
    </source>
</evidence>
<proteinExistence type="inferred from homology"/>
<dbReference type="STRING" id="155865.SAMN05216515_103115"/>
<keyword evidence="1 3" id="KW-0413">Isomerase</keyword>
<evidence type="ECO:0000313" key="5">
    <source>
        <dbReference type="Proteomes" id="UP000198817"/>
    </source>
</evidence>
<evidence type="ECO:0000256" key="3">
    <source>
        <dbReference type="HAMAP-Rule" id="MF_01678"/>
    </source>
</evidence>
<dbReference type="FunFam" id="3.40.50.10470:FF:000006">
    <property type="entry name" value="Methylthioribose-1-phosphate isomerase"/>
    <property type="match status" value="1"/>
</dbReference>
<comment type="pathway">
    <text evidence="3">Amino-acid biosynthesis; L-methionine biosynthesis via salvage pathway; L-methionine from S-methyl-5-thio-alpha-D-ribose 1-phosphate: step 1/6.</text>
</comment>
<dbReference type="NCBIfam" id="TIGR00512">
    <property type="entry name" value="salvage_mtnA"/>
    <property type="match status" value="1"/>
</dbReference>
<dbReference type="FunFam" id="1.20.120.420:FF:000003">
    <property type="entry name" value="Methylthioribose-1-phosphate isomerase"/>
    <property type="match status" value="1"/>
</dbReference>
<dbReference type="InterPro" id="IPR027363">
    <property type="entry name" value="M1Pi_N"/>
</dbReference>
<comment type="similarity">
    <text evidence="3">Belongs to the EIF-2B alpha/beta/delta subunits family. MtnA subfamily.</text>
</comment>
<keyword evidence="3" id="KW-0486">Methionine biosynthesis</keyword>
<protein>
    <recommendedName>
        <fullName evidence="3">Methylthioribose-1-phosphate isomerase</fullName>
        <shortName evidence="3">M1Pi</shortName>
        <shortName evidence="3">MTR-1-P isomerase</shortName>
        <ecNumber evidence="3">5.3.1.23</ecNumber>
    </recommendedName>
    <alternativeName>
        <fullName evidence="3">S-methyl-5-thioribose-1-phosphate isomerase</fullName>
    </alternativeName>
</protein>
<comment type="function">
    <text evidence="3">Catalyzes the interconversion of methylthioribose-1-phosphate (MTR-1-P) into methylthioribulose-1-phosphate (MTRu-1-P).</text>
</comment>
<feature type="binding site" evidence="3">
    <location>
        <begin position="286"/>
        <end position="287"/>
    </location>
    <ligand>
        <name>substrate</name>
    </ligand>
</feature>
<dbReference type="HAMAP" id="MF_01678">
    <property type="entry name" value="Salvage_MtnA"/>
    <property type="match status" value="1"/>
</dbReference>
<dbReference type="InterPro" id="IPR042529">
    <property type="entry name" value="IF_2B-like_C"/>
</dbReference>
<dbReference type="GO" id="GO:0046523">
    <property type="term" value="F:S-methyl-5-thioribose-1-phosphate isomerase activity"/>
    <property type="evidence" value="ECO:0007669"/>
    <property type="project" value="UniProtKB-UniRule"/>
</dbReference>
<dbReference type="Pfam" id="PF01008">
    <property type="entry name" value="IF-2B"/>
    <property type="match status" value="1"/>
</dbReference>
<dbReference type="UniPathway" id="UPA00904">
    <property type="reaction ID" value="UER00874"/>
</dbReference>
<name>A0A1I7FS82_9FIRM</name>
<dbReference type="InterPro" id="IPR011559">
    <property type="entry name" value="Initiation_fac_2B_a/b/d"/>
</dbReference>
<feature type="active site" description="Proton donor" evidence="3">
    <location>
        <position position="276"/>
    </location>
</feature>
<dbReference type="Gene3D" id="3.40.50.10470">
    <property type="entry name" value="Translation initiation factor eif-2b, domain 2"/>
    <property type="match status" value="1"/>
</dbReference>
<dbReference type="EMBL" id="FPBT01000003">
    <property type="protein sequence ID" value="SFU39057.1"/>
    <property type="molecule type" value="Genomic_DNA"/>
</dbReference>
<feature type="binding site" evidence="3">
    <location>
        <begin position="50"/>
        <end position="52"/>
    </location>
    <ligand>
        <name>substrate</name>
    </ligand>
</feature>
<keyword evidence="5" id="KW-1185">Reference proteome</keyword>
<keyword evidence="3" id="KW-0028">Amino-acid biosynthesis</keyword>
<dbReference type="InterPro" id="IPR005251">
    <property type="entry name" value="IF-M1Pi"/>
</dbReference>
<feature type="site" description="Transition state stabilizer" evidence="3">
    <location>
        <position position="196"/>
    </location>
</feature>
<dbReference type="Gene3D" id="1.20.120.420">
    <property type="entry name" value="translation initiation factor eif-2b, domain 1"/>
    <property type="match status" value="1"/>
</dbReference>